<protein>
    <recommendedName>
        <fullName evidence="3">FtsK gamma domain-containing protein</fullName>
    </recommendedName>
</protein>
<evidence type="ECO:0000256" key="2">
    <source>
        <dbReference type="SAM" id="Phobius"/>
    </source>
</evidence>
<dbReference type="InterPro" id="IPR036388">
    <property type="entry name" value="WH-like_DNA-bd_sf"/>
</dbReference>
<organism evidence="4 5">
    <name type="scientific">Thermocatellispora tengchongensis</name>
    <dbReference type="NCBI Taxonomy" id="1073253"/>
    <lineage>
        <taxon>Bacteria</taxon>
        <taxon>Bacillati</taxon>
        <taxon>Actinomycetota</taxon>
        <taxon>Actinomycetes</taxon>
        <taxon>Streptosporangiales</taxon>
        <taxon>Streptosporangiaceae</taxon>
        <taxon>Thermocatellispora</taxon>
    </lineage>
</organism>
<gene>
    <name evidence="4" type="ORF">HNP84_002599</name>
</gene>
<feature type="domain" description="FtsK gamma" evidence="3">
    <location>
        <begin position="551"/>
        <end position="617"/>
    </location>
</feature>
<sequence>MSRKQPSLQLVQEATMDRLVASAVSKVGVLVPPWAVLGIEAAAGALSHVWWGQPPAVTWAAVGCTLGSTVLTALTWAVSHQRRLIGRVHATVTTAAASAWFTTATITGLDAPITHGALFFGGATLAISWNIRTVIRRTTGEEDSGGGDALGTLFNRAKEQAGLKGARVRAIEVTDHKVKGQMQLPPGEKTAEDAIKATDRLESGMQLPPGSVTVARDDDRADRAYMTVSDPTTIRRPIPWPGPSHPGASIDKPLRIGVYQDGDPVEYRFVGHHLQIMGRTGSGKSIGGAWNIFGEVITRHDAAVFSIDISKDDQTMGPLREGLHRFETTKAGAVELIRAMHKAIPQRTKWLAEHGYSDWEPGCGLTYWYLHIEEIAKLVSEIGAQDEERLGEILKEIRSAGGSVLLSLQRADYTQIPTLFRSQMAKMCFGLSDPDDVKYGVSARQRKADVAPHEWEDHYPGMALLDARGIRTTHYAMPLRTYTWGRDSREARSAMAAHAAAYPAAAKQVDPFTAALARPTAPAPRPVVAVSGGTAPREVEPAVHDEQEEFAADFAELLADAAELVISTQHASPAMLQRKLRIAWQDCLRLLEALERKNIVGPAVPGGDDRPVLVQAGQSATDLIEHLRATGDVVTEALARTEDPDPSLTAGPDDPVTEPTPEEADSLHAATPPAKMHPADARDLVYAWLRHRHQHGRPTFTATDEDLTAVRRQTGNGRGWIYKVLTDLTERGVLAVAKSGSVRTYTITDLSPLDRDGYNRAA</sequence>
<dbReference type="SUPFAM" id="SSF46785">
    <property type="entry name" value="Winged helix' DNA-binding domain"/>
    <property type="match status" value="1"/>
</dbReference>
<name>A0A840NZG3_9ACTN</name>
<dbReference type="InterPro" id="IPR027417">
    <property type="entry name" value="P-loop_NTPase"/>
</dbReference>
<dbReference type="Pfam" id="PF09397">
    <property type="entry name" value="FtsK_gamma"/>
    <property type="match status" value="1"/>
</dbReference>
<proteinExistence type="predicted"/>
<comment type="caution">
    <text evidence="4">The sequence shown here is derived from an EMBL/GenBank/DDBJ whole genome shotgun (WGS) entry which is preliminary data.</text>
</comment>
<evidence type="ECO:0000256" key="1">
    <source>
        <dbReference type="SAM" id="MobiDB-lite"/>
    </source>
</evidence>
<feature type="region of interest" description="Disordered" evidence="1">
    <location>
        <begin position="232"/>
        <end position="251"/>
    </location>
</feature>
<dbReference type="SMART" id="SM00843">
    <property type="entry name" value="Ftsk_gamma"/>
    <property type="match status" value="1"/>
</dbReference>
<feature type="transmembrane region" description="Helical" evidence="2">
    <location>
        <begin position="27"/>
        <end position="51"/>
    </location>
</feature>
<dbReference type="Proteomes" id="UP000578449">
    <property type="component" value="Unassembled WGS sequence"/>
</dbReference>
<keyword evidence="2" id="KW-0472">Membrane</keyword>
<dbReference type="AlphaFoldDB" id="A0A840NZG3"/>
<dbReference type="PANTHER" id="PTHR22683">
    <property type="entry name" value="SPORULATION PROTEIN RELATED"/>
    <property type="match status" value="1"/>
</dbReference>
<evidence type="ECO:0000313" key="4">
    <source>
        <dbReference type="EMBL" id="MBB5132878.1"/>
    </source>
</evidence>
<dbReference type="Gene3D" id="3.40.50.300">
    <property type="entry name" value="P-loop containing nucleotide triphosphate hydrolases"/>
    <property type="match status" value="1"/>
</dbReference>
<dbReference type="SUPFAM" id="SSF52540">
    <property type="entry name" value="P-loop containing nucleoside triphosphate hydrolases"/>
    <property type="match status" value="1"/>
</dbReference>
<feature type="region of interest" description="Disordered" evidence="1">
    <location>
        <begin position="639"/>
        <end position="676"/>
    </location>
</feature>
<dbReference type="InterPro" id="IPR018541">
    <property type="entry name" value="Ftsk_gamma"/>
</dbReference>
<accession>A0A840NZG3</accession>
<dbReference type="InterPro" id="IPR050206">
    <property type="entry name" value="FtsK/SpoIIIE/SftA"/>
</dbReference>
<keyword evidence="5" id="KW-1185">Reference proteome</keyword>
<dbReference type="InterPro" id="IPR036390">
    <property type="entry name" value="WH_DNA-bd_sf"/>
</dbReference>
<keyword evidence="2" id="KW-0812">Transmembrane</keyword>
<keyword evidence="2" id="KW-1133">Transmembrane helix</keyword>
<evidence type="ECO:0000313" key="5">
    <source>
        <dbReference type="Proteomes" id="UP000578449"/>
    </source>
</evidence>
<dbReference type="RefSeq" id="WP_185049876.1">
    <property type="nucleotide sequence ID" value="NZ_BAABIX010000005.1"/>
</dbReference>
<dbReference type="PANTHER" id="PTHR22683:SF41">
    <property type="entry name" value="DNA TRANSLOCASE FTSK"/>
    <property type="match status" value="1"/>
</dbReference>
<feature type="transmembrane region" description="Helical" evidence="2">
    <location>
        <begin position="57"/>
        <end position="78"/>
    </location>
</feature>
<reference evidence="4 5" key="1">
    <citation type="submission" date="2020-08" db="EMBL/GenBank/DDBJ databases">
        <title>Genomic Encyclopedia of Type Strains, Phase IV (KMG-IV): sequencing the most valuable type-strain genomes for metagenomic binning, comparative biology and taxonomic classification.</title>
        <authorList>
            <person name="Goeker M."/>
        </authorList>
    </citation>
    <scope>NUCLEOTIDE SEQUENCE [LARGE SCALE GENOMIC DNA]</scope>
    <source>
        <strain evidence="4 5">DSM 45615</strain>
    </source>
</reference>
<dbReference type="Gene3D" id="1.10.10.10">
    <property type="entry name" value="Winged helix-like DNA-binding domain superfamily/Winged helix DNA-binding domain"/>
    <property type="match status" value="1"/>
</dbReference>
<dbReference type="EMBL" id="JACHGN010000005">
    <property type="protein sequence ID" value="MBB5132878.1"/>
    <property type="molecule type" value="Genomic_DNA"/>
</dbReference>
<evidence type="ECO:0000259" key="3">
    <source>
        <dbReference type="SMART" id="SM00843"/>
    </source>
</evidence>